<dbReference type="Proteomes" id="UP000024635">
    <property type="component" value="Unassembled WGS sequence"/>
</dbReference>
<dbReference type="EMBL" id="JARK01001419">
    <property type="protein sequence ID" value="EYC05176.1"/>
    <property type="molecule type" value="Genomic_DNA"/>
</dbReference>
<gene>
    <name evidence="1" type="primary">Acey_s0083.g1632</name>
    <name evidence="1" type="ORF">Y032_0083g1632</name>
</gene>
<proteinExistence type="predicted"/>
<sequence>MLTSGKVLCFLLIKNGRFLGKNVKDFTTSVINCDSWLMVANRPKACLLCPKNQVRLEEAEEPEPSLGTSLTSWKIPVPHQGGGCTPAIDRRLRLGAAALAPPLRRVDWAAGAARLATCLRPTWRDFTVVRRGAAERQERNLVAALERSSLNFYDDRHKVENAICR</sequence>
<organism evidence="1 2">
    <name type="scientific">Ancylostoma ceylanicum</name>
    <dbReference type="NCBI Taxonomy" id="53326"/>
    <lineage>
        <taxon>Eukaryota</taxon>
        <taxon>Metazoa</taxon>
        <taxon>Ecdysozoa</taxon>
        <taxon>Nematoda</taxon>
        <taxon>Chromadorea</taxon>
        <taxon>Rhabditida</taxon>
        <taxon>Rhabditina</taxon>
        <taxon>Rhabditomorpha</taxon>
        <taxon>Strongyloidea</taxon>
        <taxon>Ancylostomatidae</taxon>
        <taxon>Ancylostomatinae</taxon>
        <taxon>Ancylostoma</taxon>
    </lineage>
</organism>
<comment type="caution">
    <text evidence="1">The sequence shown here is derived from an EMBL/GenBank/DDBJ whole genome shotgun (WGS) entry which is preliminary data.</text>
</comment>
<protein>
    <submittedName>
        <fullName evidence="1">Uncharacterized protein</fullName>
    </submittedName>
</protein>
<dbReference type="AlphaFoldDB" id="A0A016TR06"/>
<evidence type="ECO:0000313" key="1">
    <source>
        <dbReference type="EMBL" id="EYC05176.1"/>
    </source>
</evidence>
<accession>A0A016TR06</accession>
<keyword evidence="2" id="KW-1185">Reference proteome</keyword>
<name>A0A016TR06_9BILA</name>
<evidence type="ECO:0000313" key="2">
    <source>
        <dbReference type="Proteomes" id="UP000024635"/>
    </source>
</evidence>
<reference evidence="2" key="1">
    <citation type="journal article" date="2015" name="Nat. Genet.">
        <title>The genome and transcriptome of the zoonotic hookworm Ancylostoma ceylanicum identify infection-specific gene families.</title>
        <authorList>
            <person name="Schwarz E.M."/>
            <person name="Hu Y."/>
            <person name="Antoshechkin I."/>
            <person name="Miller M.M."/>
            <person name="Sternberg P.W."/>
            <person name="Aroian R.V."/>
        </authorList>
    </citation>
    <scope>NUCLEOTIDE SEQUENCE</scope>
    <source>
        <strain evidence="2">HY135</strain>
    </source>
</reference>